<dbReference type="InterPro" id="IPR001680">
    <property type="entry name" value="WD40_rpt"/>
</dbReference>
<evidence type="ECO:0008006" key="7">
    <source>
        <dbReference type="Google" id="ProtNLM"/>
    </source>
</evidence>
<dbReference type="GO" id="GO:0005737">
    <property type="term" value="C:cytoplasm"/>
    <property type="evidence" value="ECO:0007669"/>
    <property type="project" value="UniProtKB-ARBA"/>
</dbReference>
<organism evidence="5 6">
    <name type="scientific">Pinctada imbricata</name>
    <name type="common">Atlantic pearl-oyster</name>
    <name type="synonym">Pinctada martensii</name>
    <dbReference type="NCBI Taxonomy" id="66713"/>
    <lineage>
        <taxon>Eukaryota</taxon>
        <taxon>Metazoa</taxon>
        <taxon>Spiralia</taxon>
        <taxon>Lophotrochozoa</taxon>
        <taxon>Mollusca</taxon>
        <taxon>Bivalvia</taxon>
        <taxon>Autobranchia</taxon>
        <taxon>Pteriomorphia</taxon>
        <taxon>Pterioida</taxon>
        <taxon>Pterioidea</taxon>
        <taxon>Pteriidae</taxon>
        <taxon>Pinctada</taxon>
    </lineage>
</organism>
<evidence type="ECO:0000256" key="4">
    <source>
        <dbReference type="ARBA" id="ARBA00025740"/>
    </source>
</evidence>
<accession>A0AA89BRY6</accession>
<gene>
    <name evidence="5" type="ORF">FSP39_000047</name>
</gene>
<dbReference type="SUPFAM" id="SSF50978">
    <property type="entry name" value="WD40 repeat-like"/>
    <property type="match status" value="1"/>
</dbReference>
<dbReference type="Proteomes" id="UP001186944">
    <property type="component" value="Unassembled WGS sequence"/>
</dbReference>
<dbReference type="Gene3D" id="2.130.10.10">
    <property type="entry name" value="YVTN repeat-like/Quinoprotein amine dehydrogenase"/>
    <property type="match status" value="1"/>
</dbReference>
<evidence type="ECO:0000256" key="1">
    <source>
        <dbReference type="ARBA" id="ARBA00022574"/>
    </source>
</evidence>
<comment type="caution">
    <text evidence="5">The sequence shown here is derived from an EMBL/GenBank/DDBJ whole genome shotgun (WGS) entry which is preliminary data.</text>
</comment>
<proteinExistence type="inferred from homology"/>
<dbReference type="InterPro" id="IPR036322">
    <property type="entry name" value="WD40_repeat_dom_sf"/>
</dbReference>
<sequence>MGVRPGTQEESASPACMQHPFGRIVKFGYFHFGRYKHILWLDGSNGIRQKIIHHSGQWDIIVYDEVPVPTVDISSSVTIIIGHKHVELRRIESAKEIPKFWIVDGQDIVYKYQFPRKNVKKNMSSRGVISLRFNQDHGCFTCATETGLRIYNVEPLTQKLYLGQEHVGSISAAEMLHRTNLLAIVGGGNCPRFDEKAVLIWDDSQKDVSKKPVMDVTFTQPVVAVRMKRDRLIVVLRNQVHVFSFPNNPTKLYSYDTRDNPKGLCEVSPFGQALVFPGYKCGSVQIVDLETAQPGQSTSPVTINAHQNELACMAVNQNGTLLATASKKGTLIRVFDLTSRKQLAELRRGADPAMLYCISFSHDSSFLCASSDKGTVHIFAVKDQSLNRRSTFKKMGFLGTYVESQWGLASFTVAAECACICAFGPAHSVIAVCVDGTFHKYVFTTDGNCNREAYDVYLDIGDDLD</sequence>
<dbReference type="PANTHER" id="PTHR11227">
    <property type="entry name" value="WD-REPEAT PROTEIN INTERACTING WITH PHOSPHOINOSIDES WIPI -RELATED"/>
    <property type="match status" value="1"/>
</dbReference>
<dbReference type="Pfam" id="PF21032">
    <property type="entry name" value="PROPPIN"/>
    <property type="match status" value="1"/>
</dbReference>
<evidence type="ECO:0000313" key="6">
    <source>
        <dbReference type="Proteomes" id="UP001186944"/>
    </source>
</evidence>
<evidence type="ECO:0000313" key="5">
    <source>
        <dbReference type="EMBL" id="KAK3089004.1"/>
    </source>
</evidence>
<dbReference type="InterPro" id="IPR015943">
    <property type="entry name" value="WD40/YVTN_repeat-like_dom_sf"/>
</dbReference>
<evidence type="ECO:0000256" key="3">
    <source>
        <dbReference type="ARBA" id="ARBA00023006"/>
    </source>
</evidence>
<keyword evidence="6" id="KW-1185">Reference proteome</keyword>
<keyword evidence="3" id="KW-0072">Autophagy</keyword>
<dbReference type="SMART" id="SM00320">
    <property type="entry name" value="WD40"/>
    <property type="match status" value="4"/>
</dbReference>
<dbReference type="AlphaFoldDB" id="A0AA89BRY6"/>
<dbReference type="GO" id="GO:0006914">
    <property type="term" value="P:autophagy"/>
    <property type="evidence" value="ECO:0007669"/>
    <property type="project" value="UniProtKB-KW"/>
</dbReference>
<keyword evidence="2" id="KW-0677">Repeat</keyword>
<protein>
    <recommendedName>
        <fullName evidence="7">WD repeat domain phosphoinositide-interacting protein 4</fullName>
    </recommendedName>
</protein>
<evidence type="ECO:0000256" key="2">
    <source>
        <dbReference type="ARBA" id="ARBA00022737"/>
    </source>
</evidence>
<name>A0AA89BRY6_PINIB</name>
<reference evidence="5" key="1">
    <citation type="submission" date="2019-08" db="EMBL/GenBank/DDBJ databases">
        <title>The improved chromosome-level genome for the pearl oyster Pinctada fucata martensii using PacBio sequencing and Hi-C.</title>
        <authorList>
            <person name="Zheng Z."/>
        </authorList>
    </citation>
    <scope>NUCLEOTIDE SEQUENCE</scope>
    <source>
        <strain evidence="5">ZZ-2019</strain>
        <tissue evidence="5">Adductor muscle</tissue>
    </source>
</reference>
<dbReference type="InterPro" id="IPR048720">
    <property type="entry name" value="PROPPIN"/>
</dbReference>
<dbReference type="EMBL" id="VSWD01000010">
    <property type="protein sequence ID" value="KAK3089004.1"/>
    <property type="molecule type" value="Genomic_DNA"/>
</dbReference>
<comment type="similarity">
    <text evidence="4">Belongs to the WD repeat PROPPIN family.</text>
</comment>
<keyword evidence="1" id="KW-0853">WD repeat</keyword>